<proteinExistence type="predicted"/>
<accession>A0ABN8J972</accession>
<gene>
    <name evidence="2" type="ORF">IPOD504_LOCUS16980</name>
</gene>
<evidence type="ECO:0000313" key="3">
    <source>
        <dbReference type="Proteomes" id="UP000837857"/>
    </source>
</evidence>
<dbReference type="EMBL" id="OW152820">
    <property type="protein sequence ID" value="CAH2075653.1"/>
    <property type="molecule type" value="Genomic_DNA"/>
</dbReference>
<evidence type="ECO:0000313" key="2">
    <source>
        <dbReference type="EMBL" id="CAH2075653.1"/>
    </source>
</evidence>
<name>A0ABN8J972_9NEOP</name>
<sequence length="142" mass="15085">MAAAREHRQAYGRGARGLYFRPPRRLSEPLLKQIDAASLDHELTRVSGPRILNSGDLDGGGGGVKINNAPRTAPLAAVCKHGRDNRPQIKHLGAHSGRPSPIAHRPSPSDTYASRAMRPSALGKANGPEATAAPERNTSFAN</sequence>
<organism evidence="2 3">
    <name type="scientific">Iphiclides podalirius</name>
    <name type="common">scarce swallowtail</name>
    <dbReference type="NCBI Taxonomy" id="110791"/>
    <lineage>
        <taxon>Eukaryota</taxon>
        <taxon>Metazoa</taxon>
        <taxon>Ecdysozoa</taxon>
        <taxon>Arthropoda</taxon>
        <taxon>Hexapoda</taxon>
        <taxon>Insecta</taxon>
        <taxon>Pterygota</taxon>
        <taxon>Neoptera</taxon>
        <taxon>Endopterygota</taxon>
        <taxon>Lepidoptera</taxon>
        <taxon>Glossata</taxon>
        <taxon>Ditrysia</taxon>
        <taxon>Papilionoidea</taxon>
        <taxon>Papilionidae</taxon>
        <taxon>Papilioninae</taxon>
        <taxon>Iphiclides</taxon>
    </lineage>
</organism>
<feature type="region of interest" description="Disordered" evidence="1">
    <location>
        <begin position="81"/>
        <end position="142"/>
    </location>
</feature>
<protein>
    <submittedName>
        <fullName evidence="2">Uncharacterized protein</fullName>
    </submittedName>
</protein>
<keyword evidence="3" id="KW-1185">Reference proteome</keyword>
<feature type="region of interest" description="Disordered" evidence="1">
    <location>
        <begin position="49"/>
        <end position="68"/>
    </location>
</feature>
<dbReference type="Proteomes" id="UP000837857">
    <property type="component" value="Chromosome 8"/>
</dbReference>
<evidence type="ECO:0000256" key="1">
    <source>
        <dbReference type="SAM" id="MobiDB-lite"/>
    </source>
</evidence>
<feature type="non-terminal residue" evidence="2">
    <location>
        <position position="142"/>
    </location>
</feature>
<reference evidence="2" key="1">
    <citation type="submission" date="2022-03" db="EMBL/GenBank/DDBJ databases">
        <authorList>
            <person name="Martin H S."/>
        </authorList>
    </citation>
    <scope>NUCLEOTIDE SEQUENCE</scope>
</reference>